<dbReference type="CDD" id="cd22363">
    <property type="entry name" value="tRNA-intron_lyase_C"/>
    <property type="match status" value="1"/>
</dbReference>
<evidence type="ECO:0000256" key="2">
    <source>
        <dbReference type="ARBA" id="ARBA00022694"/>
    </source>
</evidence>
<evidence type="ECO:0000259" key="6">
    <source>
        <dbReference type="Pfam" id="PF01974"/>
    </source>
</evidence>
<gene>
    <name evidence="8" type="ORF">AWZ03_002313</name>
</gene>
<dbReference type="AlphaFoldDB" id="A0A484BQW5"/>
<dbReference type="InterPro" id="IPR011856">
    <property type="entry name" value="tRNA_endonuc-like_dom_sf"/>
</dbReference>
<sequence>MYLTLLNGTGYVFDLDDYMELRMKYRIVGALVGTANSKGWSSSEAALPVELTKCETQLLIDEGLAILVSKAACLMKSPTPEILQEYQEDFAARLMAQADALKAEKLRETERHVDKILSGKRNKLLKQGKSDEAAALMPQSVIQEVANNFEFDHQNALVELPCPHLDKHTAQLWTTPICDRDSLKYRVFRDLWSRGKFVTCGDAFGADFLIYPGDPLLYHASHIVIIQSSPAIRPLELISKVRLSVIANKNCVFAYEAAEGKTVVYQTVAWCNPSK</sequence>
<feature type="active site" evidence="5">
    <location>
        <position position="219"/>
    </location>
</feature>
<reference evidence="8 9" key="1">
    <citation type="journal article" date="2019" name="J. Hered.">
        <title>An Improved Genome Assembly for Drosophila navojoa, the Basal Species in the mojavensis Cluster.</title>
        <authorList>
            <person name="Vanderlinde T."/>
            <person name="Dupim E.G."/>
            <person name="Nazario-Yepiz N.O."/>
            <person name="Carvalho A.B."/>
        </authorList>
    </citation>
    <scope>NUCLEOTIDE SEQUENCE [LARGE SCALE GENOMIC DNA]</scope>
    <source>
        <strain evidence="8">Navoj_Jal97</strain>
        <tissue evidence="8">Whole organism</tissue>
    </source>
</reference>
<keyword evidence="2 4" id="KW-0819">tRNA processing</keyword>
<name>A0A484BQW5_DRONA</name>
<dbReference type="Pfam" id="PF01974">
    <property type="entry name" value="tRNA_int_endo"/>
    <property type="match status" value="1"/>
</dbReference>
<proteinExistence type="inferred from homology"/>
<dbReference type="GO" id="GO:0000213">
    <property type="term" value="F:tRNA-intron lyase activity"/>
    <property type="evidence" value="ECO:0007669"/>
    <property type="project" value="UniProtKB-UniRule"/>
</dbReference>
<dbReference type="OrthoDB" id="48041at2759"/>
<evidence type="ECO:0000256" key="5">
    <source>
        <dbReference type="PIRSR" id="PIRSR017250-50"/>
    </source>
</evidence>
<protein>
    <recommendedName>
        <fullName evidence="4">tRNA-splicing endonuclease subunit Sen34</fullName>
        <ecNumber evidence="4">4.6.1.16</ecNumber>
    </recommendedName>
</protein>
<dbReference type="Gene3D" id="3.40.1350.10">
    <property type="match status" value="1"/>
</dbReference>
<feature type="domain" description="TSEN34 N-terminal" evidence="7">
    <location>
        <begin position="3"/>
        <end position="69"/>
    </location>
</feature>
<comment type="caution">
    <text evidence="8">The sequence shown here is derived from an EMBL/GenBank/DDBJ whole genome shotgun (WGS) entry which is preliminary data.</text>
</comment>
<feature type="active site" evidence="5">
    <location>
        <position position="249"/>
    </location>
</feature>
<dbReference type="SUPFAM" id="SSF53032">
    <property type="entry name" value="tRNA-intron endonuclease catalytic domain-like"/>
    <property type="match status" value="1"/>
</dbReference>
<dbReference type="InterPro" id="IPR059049">
    <property type="entry name" value="TSEN34_N"/>
</dbReference>
<dbReference type="InterPro" id="IPR036167">
    <property type="entry name" value="tRNA_intron_Endo_cat-like_sf"/>
</dbReference>
<dbReference type="OMA" id="TVAWCNP"/>
<dbReference type="EC" id="4.6.1.16" evidence="4"/>
<dbReference type="PANTHER" id="PTHR13070">
    <property type="entry name" value="TRNA-SPLICING ENDONUCLEASE SUBUNIT SEN34-RELATED"/>
    <property type="match status" value="1"/>
</dbReference>
<keyword evidence="3 4" id="KW-0456">Lyase</keyword>
<accession>A0A484BQW5</accession>
<evidence type="ECO:0000256" key="3">
    <source>
        <dbReference type="ARBA" id="ARBA00023239"/>
    </source>
</evidence>
<feature type="domain" description="tRNA intron endonuclease catalytic" evidence="6">
    <location>
        <begin position="183"/>
        <end position="261"/>
    </location>
</feature>
<dbReference type="Proteomes" id="UP000295192">
    <property type="component" value="Unassembled WGS sequence"/>
</dbReference>
<evidence type="ECO:0000256" key="4">
    <source>
        <dbReference type="PIRNR" id="PIRNR017250"/>
    </source>
</evidence>
<evidence type="ECO:0000256" key="1">
    <source>
        <dbReference type="ARBA" id="ARBA00008078"/>
    </source>
</evidence>
<dbReference type="PANTHER" id="PTHR13070:SF0">
    <property type="entry name" value="TRNA-SPLICING ENDONUCLEASE SUBUNIT SEN34"/>
    <property type="match status" value="1"/>
</dbReference>
<dbReference type="STRING" id="7232.A0A484BQW5"/>
<evidence type="ECO:0000313" key="8">
    <source>
        <dbReference type="EMBL" id="TDG51226.1"/>
    </source>
</evidence>
<evidence type="ECO:0000313" key="9">
    <source>
        <dbReference type="Proteomes" id="UP000295192"/>
    </source>
</evidence>
<dbReference type="GO" id="GO:0000214">
    <property type="term" value="C:tRNA-intron endonuclease complex"/>
    <property type="evidence" value="ECO:0007669"/>
    <property type="project" value="UniProtKB-UniRule"/>
</dbReference>
<keyword evidence="9" id="KW-1185">Reference proteome</keyword>
<evidence type="ECO:0000259" key="7">
    <source>
        <dbReference type="Pfam" id="PF26577"/>
    </source>
</evidence>
<organism evidence="8 9">
    <name type="scientific">Drosophila navojoa</name>
    <name type="common">Fruit fly</name>
    <dbReference type="NCBI Taxonomy" id="7232"/>
    <lineage>
        <taxon>Eukaryota</taxon>
        <taxon>Metazoa</taxon>
        <taxon>Ecdysozoa</taxon>
        <taxon>Arthropoda</taxon>
        <taxon>Hexapoda</taxon>
        <taxon>Insecta</taxon>
        <taxon>Pterygota</taxon>
        <taxon>Neoptera</taxon>
        <taxon>Endopterygota</taxon>
        <taxon>Diptera</taxon>
        <taxon>Brachycera</taxon>
        <taxon>Muscomorpha</taxon>
        <taxon>Ephydroidea</taxon>
        <taxon>Drosophilidae</taxon>
        <taxon>Drosophila</taxon>
    </lineage>
</organism>
<dbReference type="InterPro" id="IPR016690">
    <property type="entry name" value="TSEN34"/>
</dbReference>
<dbReference type="EMBL" id="LSRL02000010">
    <property type="protein sequence ID" value="TDG51226.1"/>
    <property type="molecule type" value="Genomic_DNA"/>
</dbReference>
<dbReference type="PIRSF" id="PIRSF017250">
    <property type="entry name" value="tRNA_splic_SEN34"/>
    <property type="match status" value="1"/>
</dbReference>
<comment type="function">
    <text evidence="4">Constitutes one of the two catalytic subunit of the tRNA-splicing endonuclease complex, a complex responsible for identification and cleavage of the splice sites in pre-tRNA. It cleaves pre-tRNA at the 5'- and 3'-splice sites to release the intron. The products are an intron and two tRNA half-molecules bearing 2',3'-cyclic phosphate and 5'-OH termini. There are no conserved sequences at the splice sites, but the intron is invariably located at the same site in the gene, placing the splice sites an invariant distance from the constant structural features of the tRNA body.</text>
</comment>
<dbReference type="GO" id="GO:0003676">
    <property type="term" value="F:nucleic acid binding"/>
    <property type="evidence" value="ECO:0007669"/>
    <property type="project" value="InterPro"/>
</dbReference>
<dbReference type="GO" id="GO:0000379">
    <property type="term" value="P:tRNA-type intron splice site recognition and cleavage"/>
    <property type="evidence" value="ECO:0007669"/>
    <property type="project" value="UniProtKB-UniRule"/>
</dbReference>
<dbReference type="Pfam" id="PF26577">
    <property type="entry name" value="TSEN34_N"/>
    <property type="match status" value="1"/>
</dbReference>
<dbReference type="InterPro" id="IPR006677">
    <property type="entry name" value="tRNA_intron_Endonuc_cat-like"/>
</dbReference>
<feature type="active site" evidence="5">
    <location>
        <position position="211"/>
    </location>
</feature>
<comment type="similarity">
    <text evidence="1 4">Belongs to the tRNA-intron endonuclease family.</text>
</comment>